<dbReference type="STRING" id="1797.RMCT_0593"/>
<gene>
    <name evidence="5" type="ORF">RMCT_0593</name>
</gene>
<proteinExistence type="inferred from homology"/>
<dbReference type="Pfam" id="PF17853">
    <property type="entry name" value="GGDEF_2"/>
    <property type="match status" value="1"/>
</dbReference>
<dbReference type="PANTHER" id="PTHR33744:SF1">
    <property type="entry name" value="DNA-BINDING TRANSCRIPTIONAL ACTIVATOR ADER"/>
    <property type="match status" value="1"/>
</dbReference>
<comment type="similarity">
    <text evidence="1">Belongs to the CdaR family.</text>
</comment>
<dbReference type="InterPro" id="IPR042070">
    <property type="entry name" value="PucR_C-HTH_sf"/>
</dbReference>
<evidence type="ECO:0000313" key="5">
    <source>
        <dbReference type="EMBL" id="GAT13622.1"/>
    </source>
</evidence>
<dbReference type="EMBL" id="BCTB01000003">
    <property type="protein sequence ID" value="GAT13622.1"/>
    <property type="molecule type" value="Genomic_DNA"/>
</dbReference>
<dbReference type="RefSeq" id="WP_040548755.1">
    <property type="nucleotide sequence ID" value="NZ_BCTB01000003.1"/>
</dbReference>
<evidence type="ECO:0000259" key="4">
    <source>
        <dbReference type="Pfam" id="PF17853"/>
    </source>
</evidence>
<comment type="caution">
    <text evidence="5">The sequence shown here is derived from an EMBL/GenBank/DDBJ whole genome shotgun (WGS) entry which is preliminary data.</text>
</comment>
<sequence length="427" mass="46828">MPRWTHELSGARPRQSEREWLNSDAELVRAELGDGAVTWAIEVGQAIATRIANKVPALKDELLPLDTLRRTTTSTTYRALMLVADIGDSDTTLASAEVSQIAGEFVRRGLELNDLLRAIRVGYAVLAAALLDAVNRLLPPEESSAELRRISVLLFEELDDFTDVAASAFLDEKGAWAAGVSAARFELITRIVAADAAEDIDTADAKRILDYPLDGHHVALIAWSTPHSRHDLRAVVDPVLRQWAAPTSSLVVPVGQQSIWAWGAFPSATTFNDPNRLPFFDDTFIAAGGVGSGIEGFRRSHLEARAVERLIRRRPDLRPATVAHEHVALEVLLLNDPDAASQFVSRRLGPLAGDDPRMAELRSTLSRYFDLNHSLAKVAAAEHISKNTVTYRIQQALTLCGHAGDSTTDLRAALRIHKWLHGTPHEQ</sequence>
<reference evidence="5 6" key="1">
    <citation type="journal article" date="2016" name="Genome Announc.">
        <title>Draft Genome Sequences of Five Rapidly Growing Mycobacterium Species, M. thermoresistibile, M. fortuitum subsp. acetamidolyticum, M. canariasense, M. brisbanense, and M. novocastrense.</title>
        <authorList>
            <person name="Katahira K."/>
            <person name="Ogura Y."/>
            <person name="Gotoh Y."/>
            <person name="Hayashi T."/>
        </authorList>
    </citation>
    <scope>NUCLEOTIDE SEQUENCE [LARGE SCALE GENOMIC DNA]</scope>
    <source>
        <strain evidence="5 6">JCM6362</strain>
    </source>
</reference>
<dbReference type="OrthoDB" id="3663486at2"/>
<evidence type="ECO:0000259" key="3">
    <source>
        <dbReference type="Pfam" id="PF14361"/>
    </source>
</evidence>
<dbReference type="InterPro" id="IPR025751">
    <property type="entry name" value="RsbRD_N_dom"/>
</dbReference>
<reference evidence="6" key="2">
    <citation type="submission" date="2016-02" db="EMBL/GenBank/DDBJ databases">
        <title>Draft genome sequence of five rapidly growing Mycobacterium species.</title>
        <authorList>
            <person name="Katahira K."/>
            <person name="Gotou Y."/>
            <person name="Iida K."/>
            <person name="Ogura Y."/>
            <person name="Hayashi T."/>
        </authorList>
    </citation>
    <scope>NUCLEOTIDE SEQUENCE [LARGE SCALE GENOMIC DNA]</scope>
    <source>
        <strain evidence="6">JCM6362</strain>
    </source>
</reference>
<protein>
    <recommendedName>
        <fullName evidence="7">PucR family transcriptional regulator</fullName>
    </recommendedName>
</protein>
<feature type="domain" description="PucR C-terminal helix-turn-helix" evidence="2">
    <location>
        <begin position="361"/>
        <end position="415"/>
    </location>
</feature>
<dbReference type="Pfam" id="PF13556">
    <property type="entry name" value="HTH_30"/>
    <property type="match status" value="1"/>
</dbReference>
<evidence type="ECO:0008006" key="7">
    <source>
        <dbReference type="Google" id="ProtNLM"/>
    </source>
</evidence>
<feature type="domain" description="RsbT co-antagonist protein RsbRD N-terminal" evidence="3">
    <location>
        <begin position="43"/>
        <end position="183"/>
    </location>
</feature>
<accession>A0A100XBN4</accession>
<dbReference type="Proteomes" id="UP000069654">
    <property type="component" value="Unassembled WGS sequence"/>
</dbReference>
<evidence type="ECO:0000256" key="1">
    <source>
        <dbReference type="ARBA" id="ARBA00006754"/>
    </source>
</evidence>
<dbReference type="PANTHER" id="PTHR33744">
    <property type="entry name" value="CARBOHYDRATE DIACID REGULATOR"/>
    <property type="match status" value="1"/>
</dbReference>
<dbReference type="Gene3D" id="1.10.10.2840">
    <property type="entry name" value="PucR C-terminal helix-turn-helix domain"/>
    <property type="match status" value="1"/>
</dbReference>
<feature type="domain" description="CdaR GGDEF-like" evidence="4">
    <location>
        <begin position="198"/>
        <end position="308"/>
    </location>
</feature>
<dbReference type="InterPro" id="IPR025736">
    <property type="entry name" value="PucR_C-HTH_dom"/>
</dbReference>
<evidence type="ECO:0000313" key="6">
    <source>
        <dbReference type="Proteomes" id="UP000069654"/>
    </source>
</evidence>
<dbReference type="InterPro" id="IPR041522">
    <property type="entry name" value="CdaR_GGDEF"/>
</dbReference>
<name>A0A100XBN4_MYCTH</name>
<dbReference type="Pfam" id="PF14361">
    <property type="entry name" value="RsbRD_N"/>
    <property type="match status" value="1"/>
</dbReference>
<dbReference type="AlphaFoldDB" id="A0A100XBN4"/>
<organism evidence="5 6">
    <name type="scientific">Mycolicibacterium thermoresistibile</name>
    <name type="common">Mycobacterium thermoresistibile</name>
    <dbReference type="NCBI Taxonomy" id="1797"/>
    <lineage>
        <taxon>Bacteria</taxon>
        <taxon>Bacillati</taxon>
        <taxon>Actinomycetota</taxon>
        <taxon>Actinomycetes</taxon>
        <taxon>Mycobacteriales</taxon>
        <taxon>Mycobacteriaceae</taxon>
        <taxon>Mycolicibacterium</taxon>
    </lineage>
</organism>
<dbReference type="InterPro" id="IPR051448">
    <property type="entry name" value="CdaR-like_regulators"/>
</dbReference>
<evidence type="ECO:0000259" key="2">
    <source>
        <dbReference type="Pfam" id="PF13556"/>
    </source>
</evidence>